<dbReference type="InterPro" id="IPR050651">
    <property type="entry name" value="Plant_Cytochrome_P450_Monoox"/>
</dbReference>
<dbReference type="PANTHER" id="PTHR47947">
    <property type="entry name" value="CYTOCHROME P450 82C3-RELATED"/>
    <property type="match status" value="1"/>
</dbReference>
<keyword evidence="7" id="KW-0560">Oxidoreductase</keyword>
<gene>
    <name evidence="11" type="ORF">TRITD_2Av1G278040</name>
</gene>
<evidence type="ECO:0000256" key="10">
    <source>
        <dbReference type="SAM" id="Phobius"/>
    </source>
</evidence>
<keyword evidence="8" id="KW-0408">Iron</keyword>
<evidence type="ECO:0000256" key="9">
    <source>
        <dbReference type="ARBA" id="ARBA00023136"/>
    </source>
</evidence>
<dbReference type="GO" id="GO:0016020">
    <property type="term" value="C:membrane"/>
    <property type="evidence" value="ECO:0007669"/>
    <property type="project" value="UniProtKB-SubCell"/>
</dbReference>
<evidence type="ECO:0000256" key="4">
    <source>
        <dbReference type="ARBA" id="ARBA00022692"/>
    </source>
</evidence>
<keyword evidence="9 10" id="KW-0472">Membrane</keyword>
<evidence type="ECO:0000256" key="6">
    <source>
        <dbReference type="ARBA" id="ARBA00022989"/>
    </source>
</evidence>
<evidence type="ECO:0000313" key="12">
    <source>
        <dbReference type="Proteomes" id="UP000324705"/>
    </source>
</evidence>
<organism evidence="11 12">
    <name type="scientific">Triticum turgidum subsp. durum</name>
    <name type="common">Durum wheat</name>
    <name type="synonym">Triticum durum</name>
    <dbReference type="NCBI Taxonomy" id="4567"/>
    <lineage>
        <taxon>Eukaryota</taxon>
        <taxon>Viridiplantae</taxon>
        <taxon>Streptophyta</taxon>
        <taxon>Embryophyta</taxon>
        <taxon>Tracheophyta</taxon>
        <taxon>Spermatophyta</taxon>
        <taxon>Magnoliopsida</taxon>
        <taxon>Liliopsida</taxon>
        <taxon>Poales</taxon>
        <taxon>Poaceae</taxon>
        <taxon>BOP clade</taxon>
        <taxon>Pooideae</taxon>
        <taxon>Triticodae</taxon>
        <taxon>Triticeae</taxon>
        <taxon>Triticinae</taxon>
        <taxon>Triticum</taxon>
    </lineage>
</organism>
<keyword evidence="6 10" id="KW-1133">Transmembrane helix</keyword>
<dbReference type="GO" id="GO:0016705">
    <property type="term" value="F:oxidoreductase activity, acting on paired donors, with incorporation or reduction of molecular oxygen"/>
    <property type="evidence" value="ECO:0007669"/>
    <property type="project" value="InterPro"/>
</dbReference>
<comment type="similarity">
    <text evidence="2">Belongs to the cytochrome P450 family.</text>
</comment>
<comment type="subcellular location">
    <subcellularLocation>
        <location evidence="1">Membrane</location>
        <topology evidence="1">Single-pass membrane protein</topology>
    </subcellularLocation>
</comment>
<protein>
    <recommendedName>
        <fullName evidence="13">Cytochrome P450</fullName>
    </recommendedName>
</protein>
<evidence type="ECO:0000313" key="11">
    <source>
        <dbReference type="EMBL" id="VAH38039.1"/>
    </source>
</evidence>
<keyword evidence="12" id="KW-1185">Reference proteome</keyword>
<dbReference type="InterPro" id="IPR001128">
    <property type="entry name" value="Cyt_P450"/>
</dbReference>
<evidence type="ECO:0000256" key="1">
    <source>
        <dbReference type="ARBA" id="ARBA00004167"/>
    </source>
</evidence>
<evidence type="ECO:0000256" key="3">
    <source>
        <dbReference type="ARBA" id="ARBA00022617"/>
    </source>
</evidence>
<dbReference type="GO" id="GO:0005506">
    <property type="term" value="F:iron ion binding"/>
    <property type="evidence" value="ECO:0007669"/>
    <property type="project" value="InterPro"/>
</dbReference>
<evidence type="ECO:0000256" key="5">
    <source>
        <dbReference type="ARBA" id="ARBA00022723"/>
    </source>
</evidence>
<dbReference type="GO" id="GO:0004497">
    <property type="term" value="F:monooxygenase activity"/>
    <property type="evidence" value="ECO:0007669"/>
    <property type="project" value="InterPro"/>
</dbReference>
<evidence type="ECO:0000256" key="8">
    <source>
        <dbReference type="ARBA" id="ARBA00023004"/>
    </source>
</evidence>
<name>A0A9R1P730_TRITD</name>
<keyword evidence="5" id="KW-0479">Metal-binding</keyword>
<dbReference type="SUPFAM" id="SSF48264">
    <property type="entry name" value="Cytochrome P450"/>
    <property type="match status" value="1"/>
</dbReference>
<dbReference type="Proteomes" id="UP000324705">
    <property type="component" value="Chromosome 2A"/>
</dbReference>
<dbReference type="Gramene" id="TRITD2Av1G278040.3">
    <property type="protein sequence ID" value="TRITD2Av1G278040.3"/>
    <property type="gene ID" value="TRITD2Av1G278040"/>
</dbReference>
<dbReference type="Pfam" id="PF00067">
    <property type="entry name" value="p450"/>
    <property type="match status" value="1"/>
</dbReference>
<dbReference type="Gene3D" id="1.10.630.10">
    <property type="entry name" value="Cytochrome P450"/>
    <property type="match status" value="1"/>
</dbReference>
<accession>A0A9R1P730</accession>
<reference evidence="11 12" key="1">
    <citation type="submission" date="2017-09" db="EMBL/GenBank/DDBJ databases">
        <authorList>
            <consortium name="International Durum Wheat Genome Sequencing Consortium (IDWGSC)"/>
            <person name="Milanesi L."/>
        </authorList>
    </citation>
    <scope>NUCLEOTIDE SEQUENCE [LARGE SCALE GENOMIC DNA]</scope>
    <source>
        <strain evidence="12">cv. Svevo</strain>
    </source>
</reference>
<proteinExistence type="inferred from homology"/>
<feature type="transmembrane region" description="Helical" evidence="10">
    <location>
        <begin position="12"/>
        <end position="31"/>
    </location>
</feature>
<keyword evidence="3" id="KW-0349">Heme</keyword>
<evidence type="ECO:0008006" key="13">
    <source>
        <dbReference type="Google" id="ProtNLM"/>
    </source>
</evidence>
<dbReference type="InterPro" id="IPR036396">
    <property type="entry name" value="Cyt_P450_sf"/>
</dbReference>
<evidence type="ECO:0000256" key="2">
    <source>
        <dbReference type="ARBA" id="ARBA00010617"/>
    </source>
</evidence>
<dbReference type="EMBL" id="LT934113">
    <property type="protein sequence ID" value="VAH38039.1"/>
    <property type="molecule type" value="Genomic_DNA"/>
</dbReference>
<evidence type="ECO:0000256" key="7">
    <source>
        <dbReference type="ARBA" id="ARBA00023002"/>
    </source>
</evidence>
<dbReference type="AlphaFoldDB" id="A0A9R1P730"/>
<keyword evidence="4 10" id="KW-0812">Transmembrane</keyword>
<dbReference type="GO" id="GO:0020037">
    <property type="term" value="F:heme binding"/>
    <property type="evidence" value="ECO:0007669"/>
    <property type="project" value="InterPro"/>
</dbReference>
<sequence>MDAATDGTASGGVLVLLLLLVAGVVAVYVRLRRRWGDGSSSAPSPPSLPLLGHLHLLKKPLHRSLAALAGPAPLLSLRLGATRALVVSTHAAAEECFTAHDAALAGRPRMLAGEILGYGRTTVVWASHGPHWRGLRRFLAVELFSASRVAAIATDRHAEVASLVENLLHDASAASAGGGGGTITLRPRLFEVVLNVMLRALTARRHAGDVGRIQEIIEETFAATGAPSFGDFFPALRWVDRLRGVEAALVSLQARRDAFVTGLIDDQRRMRNAGGRDDVDKKGVIDVLLEHQETDPEYYSDTVVKGIVLVSS</sequence>
<dbReference type="PANTHER" id="PTHR47947:SF62">
    <property type="entry name" value="CYTOCHROME P450, FAMILY 81, SUBFAMILY D, POLYPEPTIDE 5"/>
    <property type="match status" value="1"/>
</dbReference>